<feature type="region of interest" description="Disordered" evidence="3">
    <location>
        <begin position="542"/>
        <end position="578"/>
    </location>
</feature>
<dbReference type="PANTHER" id="PTHR46888">
    <property type="entry name" value="ZINC KNUCKLE DOMAINCONTAINING PROTEIN-RELATED"/>
    <property type="match status" value="1"/>
</dbReference>
<name>A0AAE1KX46_PETCI</name>
<keyword evidence="6" id="KW-1185">Reference proteome</keyword>
<dbReference type="InterPro" id="IPR036875">
    <property type="entry name" value="Znf_CCHC_sf"/>
</dbReference>
<dbReference type="InterPro" id="IPR038269">
    <property type="entry name" value="SCAN_sf"/>
</dbReference>
<feature type="compositionally biased region" description="Basic and acidic residues" evidence="3">
    <location>
        <begin position="739"/>
        <end position="756"/>
    </location>
</feature>
<organism evidence="5 6">
    <name type="scientific">Petrolisthes cinctipes</name>
    <name type="common">Flat porcelain crab</name>
    <dbReference type="NCBI Taxonomy" id="88211"/>
    <lineage>
        <taxon>Eukaryota</taxon>
        <taxon>Metazoa</taxon>
        <taxon>Ecdysozoa</taxon>
        <taxon>Arthropoda</taxon>
        <taxon>Crustacea</taxon>
        <taxon>Multicrustacea</taxon>
        <taxon>Malacostraca</taxon>
        <taxon>Eumalacostraca</taxon>
        <taxon>Eucarida</taxon>
        <taxon>Decapoda</taxon>
        <taxon>Pleocyemata</taxon>
        <taxon>Anomura</taxon>
        <taxon>Galatheoidea</taxon>
        <taxon>Porcellanidae</taxon>
        <taxon>Petrolisthes</taxon>
    </lineage>
</organism>
<keyword evidence="1" id="KW-0479">Metal-binding</keyword>
<dbReference type="SUPFAM" id="SSF47353">
    <property type="entry name" value="Retrovirus capsid dimerization domain-like"/>
    <property type="match status" value="1"/>
</dbReference>
<dbReference type="EMBL" id="JAWQEG010000653">
    <property type="protein sequence ID" value="KAK3887047.1"/>
    <property type="molecule type" value="Genomic_DNA"/>
</dbReference>
<comment type="caution">
    <text evidence="5">The sequence shown here is derived from an EMBL/GenBank/DDBJ whole genome shotgun (WGS) entry which is preliminary data.</text>
</comment>
<proteinExistence type="predicted"/>
<feature type="region of interest" description="Disordered" evidence="3">
    <location>
        <begin position="739"/>
        <end position="773"/>
    </location>
</feature>
<evidence type="ECO:0000256" key="2">
    <source>
        <dbReference type="SAM" id="Coils"/>
    </source>
</evidence>
<protein>
    <recommendedName>
        <fullName evidence="4">CCHC-type domain-containing protein</fullName>
    </recommendedName>
</protein>
<dbReference type="SUPFAM" id="SSF57756">
    <property type="entry name" value="Retrovirus zinc finger-like domains"/>
    <property type="match status" value="1"/>
</dbReference>
<dbReference type="Proteomes" id="UP001286313">
    <property type="component" value="Unassembled WGS sequence"/>
</dbReference>
<feature type="domain" description="CCHC-type" evidence="4">
    <location>
        <begin position="319"/>
        <end position="334"/>
    </location>
</feature>
<evidence type="ECO:0000313" key="6">
    <source>
        <dbReference type="Proteomes" id="UP001286313"/>
    </source>
</evidence>
<dbReference type="AlphaFoldDB" id="A0AAE1KX46"/>
<dbReference type="PROSITE" id="PS50158">
    <property type="entry name" value="ZF_CCHC"/>
    <property type="match status" value="1"/>
</dbReference>
<keyword evidence="1" id="KW-0863">Zinc-finger</keyword>
<feature type="coiled-coil region" evidence="2">
    <location>
        <begin position="34"/>
        <end position="61"/>
    </location>
</feature>
<dbReference type="InterPro" id="IPR001878">
    <property type="entry name" value="Znf_CCHC"/>
</dbReference>
<evidence type="ECO:0000256" key="3">
    <source>
        <dbReference type="SAM" id="MobiDB-lite"/>
    </source>
</evidence>
<keyword evidence="2" id="KW-0175">Coiled coil</keyword>
<evidence type="ECO:0000256" key="1">
    <source>
        <dbReference type="PROSITE-ProRule" id="PRU00047"/>
    </source>
</evidence>
<accession>A0AAE1KX46</accession>
<dbReference type="GO" id="GO:0003676">
    <property type="term" value="F:nucleic acid binding"/>
    <property type="evidence" value="ECO:0007669"/>
    <property type="project" value="InterPro"/>
</dbReference>
<dbReference type="Pfam" id="PF02023">
    <property type="entry name" value="SCAN"/>
    <property type="match status" value="1"/>
</dbReference>
<reference evidence="5" key="1">
    <citation type="submission" date="2023-10" db="EMBL/GenBank/DDBJ databases">
        <title>Genome assemblies of two species of porcelain crab, Petrolisthes cinctipes and Petrolisthes manimaculis (Anomura: Porcellanidae).</title>
        <authorList>
            <person name="Angst P."/>
        </authorList>
    </citation>
    <scope>NUCLEOTIDE SEQUENCE</scope>
    <source>
        <strain evidence="5">PB745_01</strain>
        <tissue evidence="5">Gill</tissue>
    </source>
</reference>
<dbReference type="InterPro" id="IPR003309">
    <property type="entry name" value="SCAN_dom"/>
</dbReference>
<feature type="compositionally biased region" description="Polar residues" evidence="3">
    <location>
        <begin position="608"/>
        <end position="620"/>
    </location>
</feature>
<feature type="compositionally biased region" description="Polar residues" evidence="3">
    <location>
        <begin position="560"/>
        <end position="571"/>
    </location>
</feature>
<sequence length="927" mass="104045">MEESHVKGREEREVRQSPDREILNTGFPGVLSSEALLQVELKKLEIESRRMELEAAERQHEWEIKEWLENKKIESALEQSRLMQAWGCRTDDGSVEVTFWAQLNQLVNLTPMFDESRVTEWFLRFEKKATLLDWPAEKWSVVLSHVLKGKVLEAYDRLSVEEARDYETIKSHVLRAYELRPEAYRRAFRGARKRPGDTYTSLARYLTDSLEKWLRSEQVNTLDRLKEVVLMEQFIESADKDMNVWLREKRFPAIGDAAVGADDRVLALKGSERKVSQLPRPSQDKGAGVPGVMGHGTQFLKPVKDLEKGSGKKSPSILCFFCKQAGHIRSQCTKFMASQEPKSVPVTAGVGTHSYTRYLSKGTVIVDGIRYPVTVLRDTGAEVSVLRNVTNNRVRSKEYVLVRGLHTDQYLNYIMLDFETEFVTGPRKVAVDDSLPVDGVDLLLGNDLVSEGGTVTPLVVSESPVDPPEEIQENVEDEMVYRVCAVTRSMAKLADQEERLAWEETEAGTLTDRLDSGLTVPEANLSVAPSLGDAEVRHLTVESGTLQRRNPISDERQKTSSKTLEGTTASNPLGRMVQEELPPSGAQKAAECLVDYDSRTFGRNQTLRSTENEISQSTEGTPKLIRQGPERPDEGSLGGCGYRQPSIANVSENGLQRVQQEDASLAPLFAKVGDGGDCKSDSFYIKGGLLYRRWIPKGEKEVQIAGELNQLVVPRGHREDLVRLAHEFGHLGFESEEYNKYREKSDISEEREDGRGVRNHQSGEEVASPPIENTGWLQAVTHTVLTTSMGPDDDEDMVIGEEFPVHPWKGNNYEVLKEKLSHLPSDQQQELLNRILKHPAVFKNTPGLTTWAAHDIDVGDSHAVKLAPYRVNPARQKALEEELQYMINHRLIKKGEKDGPGAGFPQSTAAYPSVHKGLPSVLQLCHY</sequence>
<evidence type="ECO:0000313" key="5">
    <source>
        <dbReference type="EMBL" id="KAK3887047.1"/>
    </source>
</evidence>
<dbReference type="PANTHER" id="PTHR46888:SF13">
    <property type="entry name" value="RIBONUCLEASE H"/>
    <property type="match status" value="1"/>
</dbReference>
<feature type="region of interest" description="Disordered" evidence="3">
    <location>
        <begin position="608"/>
        <end position="639"/>
    </location>
</feature>
<dbReference type="GO" id="GO:0008270">
    <property type="term" value="F:zinc ion binding"/>
    <property type="evidence" value="ECO:0007669"/>
    <property type="project" value="UniProtKB-KW"/>
</dbReference>
<gene>
    <name evidence="5" type="ORF">Pcinc_008812</name>
</gene>
<evidence type="ECO:0000259" key="4">
    <source>
        <dbReference type="PROSITE" id="PS50158"/>
    </source>
</evidence>
<keyword evidence="1" id="KW-0862">Zinc</keyword>
<dbReference type="SMART" id="SM00343">
    <property type="entry name" value="ZnF_C2HC"/>
    <property type="match status" value="1"/>
</dbReference>
<dbReference type="Gene3D" id="1.10.4020.10">
    <property type="entry name" value="DNA breaking-rejoining enzymes"/>
    <property type="match status" value="1"/>
</dbReference>